<dbReference type="RefSeq" id="XP_038045573.1">
    <property type="nucleotide sequence ID" value="XM_038189645.1"/>
</dbReference>
<dbReference type="AlphaFoldDB" id="A0A913Z176"/>
<proteinExistence type="predicted"/>
<dbReference type="PANTHER" id="PTHR37558">
    <property type="entry name" value="HTH CENPB-TYPE DOMAIN-CONTAINING PROTEIN"/>
    <property type="match status" value="1"/>
</dbReference>
<sequence>MKTARFYPGLDIVLLREALALSSEDGQGLSKEAWEVIHKNINDAIKAKHIYVTLRACRDRYRHLQDCHRRAEMSSLRASGTDEEYDERIQLLTELADFDEERKLAQIKRKSEEAEKERQGVIIREVAMKSLSATKTRNDDITDPELTPPQRKRRTTASDSYVKYLEDKLEFEREKFELEKKEREARLEKDNEMMKLMMTLIKK</sequence>
<dbReference type="GeneID" id="119720106"/>
<accession>A0A913Z176</accession>
<feature type="region of interest" description="Disordered" evidence="2">
    <location>
        <begin position="134"/>
        <end position="159"/>
    </location>
</feature>
<protein>
    <submittedName>
        <fullName evidence="3">Uncharacterized protein</fullName>
    </submittedName>
</protein>
<feature type="coiled-coil region" evidence="1">
    <location>
        <begin position="95"/>
        <end position="124"/>
    </location>
</feature>
<dbReference type="Proteomes" id="UP000887568">
    <property type="component" value="Unplaced"/>
</dbReference>
<evidence type="ECO:0000256" key="2">
    <source>
        <dbReference type="SAM" id="MobiDB-lite"/>
    </source>
</evidence>
<feature type="coiled-coil region" evidence="1">
    <location>
        <begin position="162"/>
        <end position="193"/>
    </location>
</feature>
<dbReference type="PANTHER" id="PTHR37558:SF1">
    <property type="entry name" value="HTH CENPB-TYPE DOMAIN-CONTAINING PROTEIN"/>
    <property type="match status" value="1"/>
</dbReference>
<evidence type="ECO:0000256" key="1">
    <source>
        <dbReference type="SAM" id="Coils"/>
    </source>
</evidence>
<dbReference type="EnsemblMetazoa" id="XM_038189645.1">
    <property type="protein sequence ID" value="XP_038045573.1"/>
    <property type="gene ID" value="LOC119720106"/>
</dbReference>
<keyword evidence="4" id="KW-1185">Reference proteome</keyword>
<dbReference type="OMA" id="FRMANKS"/>
<name>A0A913Z176_PATMI</name>
<keyword evidence="1" id="KW-0175">Coiled coil</keyword>
<evidence type="ECO:0000313" key="3">
    <source>
        <dbReference type="EnsemblMetazoa" id="XP_038045573.1"/>
    </source>
</evidence>
<reference evidence="3" key="1">
    <citation type="submission" date="2022-11" db="UniProtKB">
        <authorList>
            <consortium name="EnsemblMetazoa"/>
        </authorList>
    </citation>
    <scope>IDENTIFICATION</scope>
</reference>
<evidence type="ECO:0000313" key="4">
    <source>
        <dbReference type="Proteomes" id="UP000887568"/>
    </source>
</evidence>
<organism evidence="3 4">
    <name type="scientific">Patiria miniata</name>
    <name type="common">Bat star</name>
    <name type="synonym">Asterina miniata</name>
    <dbReference type="NCBI Taxonomy" id="46514"/>
    <lineage>
        <taxon>Eukaryota</taxon>
        <taxon>Metazoa</taxon>
        <taxon>Echinodermata</taxon>
        <taxon>Eleutherozoa</taxon>
        <taxon>Asterozoa</taxon>
        <taxon>Asteroidea</taxon>
        <taxon>Valvatacea</taxon>
        <taxon>Valvatida</taxon>
        <taxon>Asterinidae</taxon>
        <taxon>Patiria</taxon>
    </lineage>
</organism>
<dbReference type="OrthoDB" id="72637at2759"/>